<comment type="similarity">
    <text evidence="1">Belongs to the phD/YefM antitoxin family.</text>
</comment>
<name>A0A4D4JAH0_9PSEU</name>
<organism evidence="2 3">
    <name type="scientific">Gandjariella thermophila</name>
    <dbReference type="NCBI Taxonomy" id="1931992"/>
    <lineage>
        <taxon>Bacteria</taxon>
        <taxon>Bacillati</taxon>
        <taxon>Actinomycetota</taxon>
        <taxon>Actinomycetes</taxon>
        <taxon>Pseudonocardiales</taxon>
        <taxon>Pseudonocardiaceae</taxon>
        <taxon>Gandjariella</taxon>
    </lineage>
</organism>
<gene>
    <name evidence="2" type="ORF">GTS_24460</name>
</gene>
<sequence>MPEGRDLCPSGLCGQPRVDRRDMARELAPGRRAMYIMYMSVEMPVSQARAELGPVTSRAEFNGETTYLLKHGHRAAAVVPAAVAELVEQIEDLLDRDAVAEVLAKLAAGTEESVPFVRRTRRQTS</sequence>
<evidence type="ECO:0008006" key="4">
    <source>
        <dbReference type="Google" id="ProtNLM"/>
    </source>
</evidence>
<dbReference type="SUPFAM" id="SSF143120">
    <property type="entry name" value="YefM-like"/>
    <property type="match status" value="1"/>
</dbReference>
<evidence type="ECO:0000313" key="3">
    <source>
        <dbReference type="Proteomes" id="UP000298860"/>
    </source>
</evidence>
<proteinExistence type="inferred from homology"/>
<dbReference type="Proteomes" id="UP000298860">
    <property type="component" value="Unassembled WGS sequence"/>
</dbReference>
<dbReference type="AlphaFoldDB" id="A0A4D4JAH0"/>
<reference evidence="3" key="1">
    <citation type="submission" date="2019-04" db="EMBL/GenBank/DDBJ databases">
        <title>Draft genome sequence of Pseudonocardiaceae bacterium SL3-2-4.</title>
        <authorList>
            <person name="Ningsih F."/>
            <person name="Yokota A."/>
            <person name="Sakai Y."/>
            <person name="Nanatani K."/>
            <person name="Yabe S."/>
            <person name="Oetari A."/>
            <person name="Sjamsuridzal W."/>
        </authorList>
    </citation>
    <scope>NUCLEOTIDE SEQUENCE [LARGE SCALE GENOMIC DNA]</scope>
    <source>
        <strain evidence="3">SL3-2-4</strain>
    </source>
</reference>
<accession>A0A4D4JAH0</accession>
<evidence type="ECO:0000256" key="1">
    <source>
        <dbReference type="ARBA" id="ARBA00009981"/>
    </source>
</evidence>
<evidence type="ECO:0000313" key="2">
    <source>
        <dbReference type="EMBL" id="GDY30813.1"/>
    </source>
</evidence>
<comment type="caution">
    <text evidence="2">The sequence shown here is derived from an EMBL/GenBank/DDBJ whole genome shotgun (WGS) entry which is preliminary data.</text>
</comment>
<protein>
    <recommendedName>
        <fullName evidence="4">Antitoxin</fullName>
    </recommendedName>
</protein>
<dbReference type="EMBL" id="BJFL01000009">
    <property type="protein sequence ID" value="GDY30813.1"/>
    <property type="molecule type" value="Genomic_DNA"/>
</dbReference>
<keyword evidence="3" id="KW-1185">Reference proteome</keyword>
<dbReference type="InterPro" id="IPR036165">
    <property type="entry name" value="YefM-like_sf"/>
</dbReference>